<sequence>MDEFNLLQNDKIVSLSAQVGEEMMPALLDLFKQELQDYIGQIDGVEINEQSRELIARTCHAIKGSAPSFGAILVTEKATEMDAFYKQQRLAEFDQQCAELVSILRRTVYKLEQLQAQLH</sequence>
<reference evidence="4 5" key="1">
    <citation type="submission" date="2013-10" db="EMBL/GenBank/DDBJ databases">
        <authorList>
            <person name="Ichikawa N."/>
            <person name="Kimura A."/>
            <person name="Ohji S."/>
            <person name="Hosoyama A."/>
            <person name="Fujita N."/>
        </authorList>
    </citation>
    <scope>NUCLEOTIDE SEQUENCE [LARGE SCALE GENOMIC DNA]</scope>
    <source>
        <strain evidence="4 5">NBRC 102217</strain>
    </source>
</reference>
<evidence type="ECO:0000313" key="5">
    <source>
        <dbReference type="Proteomes" id="UP000017800"/>
    </source>
</evidence>
<dbReference type="eggNOG" id="COG2198">
    <property type="taxonomic scope" value="Bacteria"/>
</dbReference>
<name>V5FP28_9VIBR</name>
<evidence type="ECO:0000259" key="3">
    <source>
        <dbReference type="PROSITE" id="PS50894"/>
    </source>
</evidence>
<dbReference type="Pfam" id="PF01627">
    <property type="entry name" value="Hpt"/>
    <property type="match status" value="1"/>
</dbReference>
<dbReference type="PROSITE" id="PS50894">
    <property type="entry name" value="HPT"/>
    <property type="match status" value="1"/>
</dbReference>
<keyword evidence="5" id="KW-1185">Reference proteome</keyword>
<dbReference type="Gene3D" id="1.20.120.160">
    <property type="entry name" value="HPT domain"/>
    <property type="match status" value="1"/>
</dbReference>
<evidence type="ECO:0000256" key="2">
    <source>
        <dbReference type="PROSITE-ProRule" id="PRU00110"/>
    </source>
</evidence>
<dbReference type="GO" id="GO:0004672">
    <property type="term" value="F:protein kinase activity"/>
    <property type="evidence" value="ECO:0007669"/>
    <property type="project" value="UniProtKB-ARBA"/>
</dbReference>
<evidence type="ECO:0000313" key="4">
    <source>
        <dbReference type="EMBL" id="GAD91321.1"/>
    </source>
</evidence>
<gene>
    <name evidence="4" type="primary">luxU</name>
    <name evidence="4" type="ORF">VHA01S_084_00130</name>
</gene>
<comment type="caution">
    <text evidence="4">The sequence shown here is derived from an EMBL/GenBank/DDBJ whole genome shotgun (WGS) entry which is preliminary data.</text>
</comment>
<dbReference type="Proteomes" id="UP000017800">
    <property type="component" value="Unassembled WGS sequence"/>
</dbReference>
<reference evidence="4 5" key="2">
    <citation type="submission" date="2013-11" db="EMBL/GenBank/DDBJ databases">
        <title>Whole genome shotgun sequence of Vibrio halioticoli NBRC 102217.</title>
        <authorList>
            <person name="Isaki S."/>
            <person name="Kimura A."/>
            <person name="Ohji S."/>
            <person name="Hosoyama A."/>
            <person name="Fujita N."/>
            <person name="Hashimoto M."/>
            <person name="Hosoyama Y."/>
            <person name="Yamazoe A."/>
        </authorList>
    </citation>
    <scope>NUCLEOTIDE SEQUENCE [LARGE SCALE GENOMIC DNA]</scope>
    <source>
        <strain evidence="4 5">NBRC 102217</strain>
    </source>
</reference>
<accession>V5FP28</accession>
<dbReference type="GO" id="GO:0000160">
    <property type="term" value="P:phosphorelay signal transduction system"/>
    <property type="evidence" value="ECO:0007669"/>
    <property type="project" value="UniProtKB-KW"/>
</dbReference>
<dbReference type="AlphaFoldDB" id="V5FP28"/>
<dbReference type="InterPro" id="IPR008207">
    <property type="entry name" value="Sig_transdc_His_kin_Hpt_dom"/>
</dbReference>
<dbReference type="RefSeq" id="WP_023405611.1">
    <property type="nucleotide sequence ID" value="NZ_BAUJ01000084.1"/>
</dbReference>
<feature type="domain" description="HPt" evidence="3">
    <location>
        <begin position="20"/>
        <end position="119"/>
    </location>
</feature>
<proteinExistence type="predicted"/>
<evidence type="ECO:0000256" key="1">
    <source>
        <dbReference type="ARBA" id="ARBA00023012"/>
    </source>
</evidence>
<protein>
    <submittedName>
        <fullName evidence="4">Phosphorelay protein LuxU</fullName>
    </submittedName>
</protein>
<keyword evidence="2" id="KW-0597">Phosphoprotein</keyword>
<keyword evidence="1" id="KW-0902">Two-component regulatory system</keyword>
<dbReference type="EMBL" id="BAUJ01000084">
    <property type="protein sequence ID" value="GAD91321.1"/>
    <property type="molecule type" value="Genomic_DNA"/>
</dbReference>
<dbReference type="SUPFAM" id="SSF47226">
    <property type="entry name" value="Histidine-containing phosphotransfer domain, HPT domain"/>
    <property type="match status" value="1"/>
</dbReference>
<organism evidence="4 5">
    <name type="scientific">Vibrio halioticoli NBRC 102217</name>
    <dbReference type="NCBI Taxonomy" id="1219072"/>
    <lineage>
        <taxon>Bacteria</taxon>
        <taxon>Pseudomonadati</taxon>
        <taxon>Pseudomonadota</taxon>
        <taxon>Gammaproteobacteria</taxon>
        <taxon>Vibrionales</taxon>
        <taxon>Vibrionaceae</taxon>
        <taxon>Vibrio</taxon>
    </lineage>
</organism>
<feature type="modified residue" description="Phosphohistidine" evidence="2">
    <location>
        <position position="60"/>
    </location>
</feature>
<dbReference type="OrthoDB" id="5875297at2"/>
<dbReference type="InterPro" id="IPR036641">
    <property type="entry name" value="HPT_dom_sf"/>
</dbReference>